<keyword evidence="1" id="KW-0812">Transmembrane</keyword>
<name>A0A8S3UDR8_MYTED</name>
<gene>
    <name evidence="3" type="ORF">MEDL_56057</name>
</gene>
<keyword evidence="2" id="KW-0732">Signal</keyword>
<accession>A0A8S3UDR8</accession>
<proteinExistence type="predicted"/>
<feature type="chain" id="PRO_5035821448" evidence="2">
    <location>
        <begin position="21"/>
        <end position="203"/>
    </location>
</feature>
<dbReference type="Proteomes" id="UP000683360">
    <property type="component" value="Unassembled WGS sequence"/>
</dbReference>
<dbReference type="OrthoDB" id="6125699at2759"/>
<sequence length="203" mass="22684">MKLYILLLIQLLVTFGNISGFSQKSQSVCYNKSSGVVYEKCCLHFELIDNLCKECEVGYYRITTAKKCKPCPSHQYGKKCASVCNCKENEGCDSINGTCITWTSSIRTFTEHSTNMRSTNYGILVYMICAGLIIMMLCTVAAVYKYHHKNKNVPQGFPKHGVIDSTPPPIVARYMQPSVVLEVGNSGGAYELIDDNNVLELEY</sequence>
<keyword evidence="4" id="KW-1185">Reference proteome</keyword>
<evidence type="ECO:0000313" key="3">
    <source>
        <dbReference type="EMBL" id="CAG2243986.1"/>
    </source>
</evidence>
<reference evidence="3" key="1">
    <citation type="submission" date="2021-03" db="EMBL/GenBank/DDBJ databases">
        <authorList>
            <person name="Bekaert M."/>
        </authorList>
    </citation>
    <scope>NUCLEOTIDE SEQUENCE</scope>
</reference>
<feature type="signal peptide" evidence="2">
    <location>
        <begin position="1"/>
        <end position="20"/>
    </location>
</feature>
<organism evidence="3 4">
    <name type="scientific">Mytilus edulis</name>
    <name type="common">Blue mussel</name>
    <dbReference type="NCBI Taxonomy" id="6550"/>
    <lineage>
        <taxon>Eukaryota</taxon>
        <taxon>Metazoa</taxon>
        <taxon>Spiralia</taxon>
        <taxon>Lophotrochozoa</taxon>
        <taxon>Mollusca</taxon>
        <taxon>Bivalvia</taxon>
        <taxon>Autobranchia</taxon>
        <taxon>Pteriomorphia</taxon>
        <taxon>Mytilida</taxon>
        <taxon>Mytiloidea</taxon>
        <taxon>Mytilidae</taxon>
        <taxon>Mytilinae</taxon>
        <taxon>Mytilus</taxon>
    </lineage>
</organism>
<evidence type="ECO:0000313" key="4">
    <source>
        <dbReference type="Proteomes" id="UP000683360"/>
    </source>
</evidence>
<dbReference type="EMBL" id="CAJPWZ010002721">
    <property type="protein sequence ID" value="CAG2243986.1"/>
    <property type="molecule type" value="Genomic_DNA"/>
</dbReference>
<keyword evidence="1" id="KW-1133">Transmembrane helix</keyword>
<comment type="caution">
    <text evidence="3">The sequence shown here is derived from an EMBL/GenBank/DDBJ whole genome shotgun (WGS) entry which is preliminary data.</text>
</comment>
<evidence type="ECO:0000256" key="2">
    <source>
        <dbReference type="SAM" id="SignalP"/>
    </source>
</evidence>
<dbReference type="AlphaFoldDB" id="A0A8S3UDR8"/>
<feature type="transmembrane region" description="Helical" evidence="1">
    <location>
        <begin position="123"/>
        <end position="144"/>
    </location>
</feature>
<evidence type="ECO:0000256" key="1">
    <source>
        <dbReference type="SAM" id="Phobius"/>
    </source>
</evidence>
<protein>
    <submittedName>
        <fullName evidence="3">MEGF10_11</fullName>
    </submittedName>
</protein>
<keyword evidence="1" id="KW-0472">Membrane</keyword>